<dbReference type="RefSeq" id="WP_386050538.1">
    <property type="nucleotide sequence ID" value="NZ_JBHTKH010000001.1"/>
</dbReference>
<dbReference type="InterPro" id="IPR002035">
    <property type="entry name" value="VWF_A"/>
</dbReference>
<feature type="transmembrane region" description="Helical" evidence="2">
    <location>
        <begin position="49"/>
        <end position="70"/>
    </location>
</feature>
<keyword evidence="2" id="KW-0812">Transmembrane</keyword>
<dbReference type="Pfam" id="PF00092">
    <property type="entry name" value="VWA"/>
    <property type="match status" value="1"/>
</dbReference>
<dbReference type="InterPro" id="IPR036465">
    <property type="entry name" value="vWFA_dom_sf"/>
</dbReference>
<keyword evidence="5" id="KW-1185">Reference proteome</keyword>
<dbReference type="SMART" id="SM00327">
    <property type="entry name" value="VWA"/>
    <property type="match status" value="1"/>
</dbReference>
<accession>A0ABW3MUY8</accession>
<feature type="compositionally biased region" description="Gly residues" evidence="1">
    <location>
        <begin position="1"/>
        <end position="13"/>
    </location>
</feature>
<dbReference type="Pfam" id="PF13531">
    <property type="entry name" value="SBP_bac_11"/>
    <property type="match status" value="1"/>
</dbReference>
<evidence type="ECO:0000259" key="3">
    <source>
        <dbReference type="PROSITE" id="PS50234"/>
    </source>
</evidence>
<dbReference type="SUPFAM" id="SSF53850">
    <property type="entry name" value="Periplasmic binding protein-like II"/>
    <property type="match status" value="1"/>
</dbReference>
<protein>
    <submittedName>
        <fullName evidence="4">Substrate-binding and VWA domain-containing protein</fullName>
    </submittedName>
</protein>
<sequence>MTGVGGPGPGESGSPGRRIGPYEQSLRESRERVEAAARRRDRHRRRVRVAGAAAIAVVVAGLGVAAYRFLGSSEVPTALPTTAAQPTSCSDPVKVRVSAAPAIAPALAAVAENLAKRPDGPCAAFTIDSDEPYAVAGSLVGAGRPDAWVTDSAAWSNRASSISGAALDAGEPFASSAVVLAMKDSRASALGTRLGWADLLGGPVQVRIPDPRRSATGRAAVTVATPLVPESRLRTIASAGPPPPGDGALGEVAGSDGRIGAAVTQAELVAWNTEHPDRSLAAVAPAEGAPAVDYSLVSLTTDAAKKPLVAALAKHLASDDSRKLLQDSGFRTTGGEPANPSPLYGTISVAGRAEGAPLAKATALWTAVSKRTRALLAVDVSGSMLERDTEGKRLDVLQRATVRAVGGANPDTLASLWIYSQHIGSRGDDVRQLIDYAPLGDAKRVADFDKAVAGLDSFAGGGSGLYDTIASSYDRARSTWRAGYTNTVVVVADGPNDDDYGLTLDLLEKRLNAAKDASRPVPVVVLGLGDRVDAAALRRVVAITGGQYVASPSLDRLQPALVTALGG</sequence>
<dbReference type="Proteomes" id="UP001597046">
    <property type="component" value="Unassembled WGS sequence"/>
</dbReference>
<evidence type="ECO:0000256" key="1">
    <source>
        <dbReference type="SAM" id="MobiDB-lite"/>
    </source>
</evidence>
<feature type="region of interest" description="Disordered" evidence="1">
    <location>
        <begin position="1"/>
        <end position="31"/>
    </location>
</feature>
<evidence type="ECO:0000313" key="4">
    <source>
        <dbReference type="EMBL" id="MFD1053224.1"/>
    </source>
</evidence>
<evidence type="ECO:0000313" key="5">
    <source>
        <dbReference type="Proteomes" id="UP001597046"/>
    </source>
</evidence>
<comment type="caution">
    <text evidence="4">The sequence shown here is derived from an EMBL/GenBank/DDBJ whole genome shotgun (WGS) entry which is preliminary data.</text>
</comment>
<keyword evidence="2" id="KW-1133">Transmembrane helix</keyword>
<dbReference type="SUPFAM" id="SSF53300">
    <property type="entry name" value="vWA-like"/>
    <property type="match status" value="1"/>
</dbReference>
<dbReference type="PROSITE" id="PS50234">
    <property type="entry name" value="VWFA"/>
    <property type="match status" value="1"/>
</dbReference>
<keyword evidence="2" id="KW-0472">Membrane</keyword>
<dbReference type="Gene3D" id="3.40.50.410">
    <property type="entry name" value="von Willebrand factor, type A domain"/>
    <property type="match status" value="1"/>
</dbReference>
<reference evidence="5" key="1">
    <citation type="journal article" date="2019" name="Int. J. Syst. Evol. Microbiol.">
        <title>The Global Catalogue of Microorganisms (GCM) 10K type strain sequencing project: providing services to taxonomists for standard genome sequencing and annotation.</title>
        <authorList>
            <consortium name="The Broad Institute Genomics Platform"/>
            <consortium name="The Broad Institute Genome Sequencing Center for Infectious Disease"/>
            <person name="Wu L."/>
            <person name="Ma J."/>
        </authorList>
    </citation>
    <scope>NUCLEOTIDE SEQUENCE [LARGE SCALE GENOMIC DNA]</scope>
    <source>
        <strain evidence="5">CCUG 57508</strain>
    </source>
</reference>
<proteinExistence type="predicted"/>
<name>A0ABW3MUY8_9MICO</name>
<evidence type="ECO:0000256" key="2">
    <source>
        <dbReference type="SAM" id="Phobius"/>
    </source>
</evidence>
<feature type="domain" description="VWFA" evidence="3">
    <location>
        <begin position="373"/>
        <end position="565"/>
    </location>
</feature>
<organism evidence="4 5">
    <name type="scientific">Terrabacter terrigena</name>
    <dbReference type="NCBI Taxonomy" id="574718"/>
    <lineage>
        <taxon>Bacteria</taxon>
        <taxon>Bacillati</taxon>
        <taxon>Actinomycetota</taxon>
        <taxon>Actinomycetes</taxon>
        <taxon>Micrococcales</taxon>
        <taxon>Intrasporangiaceae</taxon>
        <taxon>Terrabacter</taxon>
    </lineage>
</organism>
<dbReference type="EMBL" id="JBHTKH010000001">
    <property type="protein sequence ID" value="MFD1053224.1"/>
    <property type="molecule type" value="Genomic_DNA"/>
</dbReference>
<gene>
    <name evidence="4" type="ORF">ACFQ2V_02810</name>
</gene>